<dbReference type="InterPro" id="IPR001381">
    <property type="entry name" value="DHquinase_I"/>
</dbReference>
<dbReference type="Pfam" id="PF01487">
    <property type="entry name" value="DHquinase_I"/>
    <property type="match status" value="1"/>
</dbReference>
<dbReference type="EMBL" id="JACRSQ010000002">
    <property type="protein sequence ID" value="MBC8542352.1"/>
    <property type="molecule type" value="Genomic_DNA"/>
</dbReference>
<dbReference type="RefSeq" id="WP_177713845.1">
    <property type="nucleotide sequence ID" value="NZ_JACRSQ010000002.1"/>
</dbReference>
<accession>A0A926DR98</accession>
<proteinExistence type="predicted"/>
<evidence type="ECO:0000313" key="2">
    <source>
        <dbReference type="Proteomes" id="UP000657006"/>
    </source>
</evidence>
<dbReference type="GO" id="GO:0003855">
    <property type="term" value="F:3-dehydroquinate dehydratase activity"/>
    <property type="evidence" value="ECO:0007669"/>
    <property type="project" value="InterPro"/>
</dbReference>
<evidence type="ECO:0000313" key="1">
    <source>
        <dbReference type="EMBL" id="MBC8542352.1"/>
    </source>
</evidence>
<gene>
    <name evidence="1" type="ORF">H8730_02160</name>
</gene>
<dbReference type="InterPro" id="IPR013785">
    <property type="entry name" value="Aldolase_TIM"/>
</dbReference>
<dbReference type="Proteomes" id="UP000657006">
    <property type="component" value="Unassembled WGS sequence"/>
</dbReference>
<keyword evidence="2" id="KW-1185">Reference proteome</keyword>
<comment type="caution">
    <text evidence="1">The sequence shown here is derived from an EMBL/GenBank/DDBJ whole genome shotgun (WGS) entry which is preliminary data.</text>
</comment>
<organism evidence="1 2">
    <name type="scientific">Bianquea renquensis</name>
    <dbReference type="NCBI Taxonomy" id="2763661"/>
    <lineage>
        <taxon>Bacteria</taxon>
        <taxon>Bacillati</taxon>
        <taxon>Bacillota</taxon>
        <taxon>Clostridia</taxon>
        <taxon>Eubacteriales</taxon>
        <taxon>Bianqueaceae</taxon>
        <taxon>Bianquea</taxon>
    </lineage>
</organism>
<dbReference type="SUPFAM" id="SSF51569">
    <property type="entry name" value="Aldolase"/>
    <property type="match status" value="1"/>
</dbReference>
<name>A0A926DR98_9FIRM</name>
<dbReference type="Gene3D" id="3.20.20.70">
    <property type="entry name" value="Aldolase class I"/>
    <property type="match status" value="1"/>
</dbReference>
<protein>
    <submittedName>
        <fullName evidence="1">Type I 3-dehydroquinate dehydratase</fullName>
    </submittedName>
</protein>
<reference evidence="1" key="1">
    <citation type="submission" date="2020-08" db="EMBL/GenBank/DDBJ databases">
        <title>Genome public.</title>
        <authorList>
            <person name="Liu C."/>
            <person name="Sun Q."/>
        </authorList>
    </citation>
    <scope>NUCLEOTIDE SEQUENCE</scope>
    <source>
        <strain evidence="1">NSJ-32</strain>
    </source>
</reference>
<dbReference type="AlphaFoldDB" id="A0A926DR98"/>
<sequence>MKQSFFENDKALLTVMVQADNPDRIKELIDKSVPEGAEAFGMQFEQLKSEYRTKEVYKDLFAYAKDKPVYVTNYRHTSNEGKTDDMLAAELVELAGCGADLCDVMGDYFDRQPDEVAVDKTAIEKQKELIRKIHDKGAKVLMSSHVLKYIPAEKVLEIALEHQKRGADICKIVTGADTMEQQLENLKIINMLKENLKIPFLFLCGGECRILRRIGGELGCCMYLCVHEYDALATPAQPLLKQLKTIRDNIS</sequence>